<evidence type="ECO:0000256" key="1">
    <source>
        <dbReference type="ARBA" id="ARBA00001974"/>
    </source>
</evidence>
<feature type="compositionally biased region" description="Low complexity" evidence="8">
    <location>
        <begin position="8"/>
        <end position="37"/>
    </location>
</feature>
<feature type="region of interest" description="Disordered" evidence="8">
    <location>
        <begin position="1"/>
        <end position="101"/>
    </location>
</feature>
<evidence type="ECO:0000256" key="2">
    <source>
        <dbReference type="ARBA" id="ARBA00004749"/>
    </source>
</evidence>
<dbReference type="AlphaFoldDB" id="A0A2U2AQM4"/>
<dbReference type="GO" id="GO:0004497">
    <property type="term" value="F:monooxygenase activity"/>
    <property type="evidence" value="ECO:0007669"/>
    <property type="project" value="UniProtKB-KW"/>
</dbReference>
<dbReference type="InterPro" id="IPR018168">
    <property type="entry name" value="Ubi_Hdrlase_CS"/>
</dbReference>
<comment type="pathway">
    <text evidence="2">Cofactor biosynthesis; ubiquinone biosynthesis.</text>
</comment>
<dbReference type="Proteomes" id="UP000245217">
    <property type="component" value="Unassembled WGS sequence"/>
</dbReference>
<evidence type="ECO:0000256" key="4">
    <source>
        <dbReference type="ARBA" id="ARBA00022630"/>
    </source>
</evidence>
<protein>
    <recommendedName>
        <fullName evidence="9">FAD-binding domain-containing protein</fullName>
    </recommendedName>
</protein>
<dbReference type="EMBL" id="QEWW01000003">
    <property type="protein sequence ID" value="PWD86163.1"/>
    <property type="molecule type" value="Genomic_DNA"/>
</dbReference>
<name>A0A2U2AQM4_9GAMM</name>
<keyword evidence="4" id="KW-0285">Flavoprotein</keyword>
<keyword evidence="7" id="KW-0503">Monooxygenase</keyword>
<evidence type="ECO:0000313" key="12">
    <source>
        <dbReference type="Proteomes" id="UP000245059"/>
    </source>
</evidence>
<reference evidence="12 13" key="2">
    <citation type="submission" date="2018-05" db="EMBL/GenBank/DDBJ databases">
        <title>Ignatzschineria dubaiensis sp. nov., isolated from necrotic foot tissues of dromedaries (Camelus dromedarius) and associated maggots in Dubai, United Arab Emirates.</title>
        <authorList>
            <person name="Tsang C.C."/>
            <person name="Tang J.Y.M."/>
            <person name="Fong J.Y.H."/>
            <person name="Kinne J."/>
            <person name="Lee H.H."/>
            <person name="Joseph M."/>
            <person name="Jose S."/>
            <person name="Schuster R.K."/>
            <person name="Tang Y."/>
            <person name="Sivakumar S."/>
            <person name="Chen J.H.K."/>
            <person name="Teng J.L.L."/>
            <person name="Lau S.K.P."/>
            <person name="Wernery U."/>
            <person name="Woo P.C.Y."/>
        </authorList>
    </citation>
    <scope>NUCLEOTIDE SEQUENCE [LARGE SCALE GENOMIC DNA]</scope>
    <source>
        <strain evidence="12">UAE-HKU57</strain>
        <strain evidence="13">UAE-HKU58</strain>
    </source>
</reference>
<comment type="caution">
    <text evidence="10">The sequence shown here is derived from an EMBL/GenBank/DDBJ whole genome shotgun (WGS) entry which is preliminary data.</text>
</comment>
<dbReference type="GO" id="GO:0071949">
    <property type="term" value="F:FAD binding"/>
    <property type="evidence" value="ECO:0007669"/>
    <property type="project" value="InterPro"/>
</dbReference>
<evidence type="ECO:0000256" key="3">
    <source>
        <dbReference type="ARBA" id="ARBA00005349"/>
    </source>
</evidence>
<dbReference type="Proteomes" id="UP000245059">
    <property type="component" value="Unassembled WGS sequence"/>
</dbReference>
<keyword evidence="6" id="KW-0560">Oxidoreductase</keyword>
<evidence type="ECO:0000259" key="9">
    <source>
        <dbReference type="Pfam" id="PF01494"/>
    </source>
</evidence>
<dbReference type="InterPro" id="IPR010971">
    <property type="entry name" value="UbiH/COQ6"/>
</dbReference>
<dbReference type="GO" id="GO:0006744">
    <property type="term" value="P:ubiquinone biosynthetic process"/>
    <property type="evidence" value="ECO:0007669"/>
    <property type="project" value="UniProtKB-UniPathway"/>
</dbReference>
<dbReference type="PANTHER" id="PTHR43876">
    <property type="entry name" value="UBIQUINONE BIOSYNTHESIS MONOOXYGENASE COQ6, MITOCHONDRIAL"/>
    <property type="match status" value="1"/>
</dbReference>
<evidence type="ECO:0000313" key="13">
    <source>
        <dbReference type="Proteomes" id="UP000245217"/>
    </source>
</evidence>
<dbReference type="RefSeq" id="WP_109202203.1">
    <property type="nucleotide sequence ID" value="NZ_QEWS01000018.1"/>
</dbReference>
<organism evidence="10 12">
    <name type="scientific">Ignatzschineria cameli</name>
    <dbReference type="NCBI Taxonomy" id="2182793"/>
    <lineage>
        <taxon>Bacteria</taxon>
        <taxon>Pseudomonadati</taxon>
        <taxon>Pseudomonadota</taxon>
        <taxon>Gammaproteobacteria</taxon>
        <taxon>Cardiobacteriales</taxon>
        <taxon>Ignatzschineriaceae</taxon>
        <taxon>Ignatzschineria</taxon>
    </lineage>
</organism>
<gene>
    <name evidence="10" type="ORF">DC077_05300</name>
    <name evidence="11" type="ORF">DC078_08975</name>
</gene>
<dbReference type="Gene3D" id="3.50.50.60">
    <property type="entry name" value="FAD/NAD(P)-binding domain"/>
    <property type="match status" value="2"/>
</dbReference>
<dbReference type="GO" id="GO:0016705">
    <property type="term" value="F:oxidoreductase activity, acting on paired donors, with incorporation or reduction of molecular oxygen"/>
    <property type="evidence" value="ECO:0007669"/>
    <property type="project" value="InterPro"/>
</dbReference>
<evidence type="ECO:0000256" key="8">
    <source>
        <dbReference type="SAM" id="MobiDB-lite"/>
    </source>
</evidence>
<reference evidence="10" key="1">
    <citation type="journal article" date="2018" name="Genome Announc.">
        <title>Ignatzschineria cameli sp. nov., isolated from necrotic foot tissue of dromedaries (Camelus dromedarius) and associated maggots (Wohlfahrtia species) in Dubai.</title>
        <authorList>
            <person name="Tsang C.C."/>
            <person name="Tang J.Y."/>
            <person name="Fong J.Y."/>
            <person name="Kinne J."/>
            <person name="Lee H.H."/>
            <person name="Joseph M."/>
            <person name="Jose S."/>
            <person name="Schuster R.K."/>
            <person name="Tang Y."/>
            <person name="Sivakumar S."/>
            <person name="Chen J.H."/>
            <person name="Teng J.L."/>
            <person name="Lau S.K."/>
            <person name="Wernery U."/>
            <person name="Woo P.C."/>
        </authorList>
    </citation>
    <scope>NUCLEOTIDE SEQUENCE</scope>
    <source>
        <strain evidence="10">UAE-HKU57</strain>
        <strain evidence="11">UAE-HKU58</strain>
    </source>
</reference>
<evidence type="ECO:0000313" key="10">
    <source>
        <dbReference type="EMBL" id="PWD86163.1"/>
    </source>
</evidence>
<dbReference type="UniPathway" id="UPA00232"/>
<dbReference type="EMBL" id="QEWV01000010">
    <property type="protein sequence ID" value="PWD90206.1"/>
    <property type="molecule type" value="Genomic_DNA"/>
</dbReference>
<feature type="compositionally biased region" description="Low complexity" evidence="8">
    <location>
        <begin position="84"/>
        <end position="93"/>
    </location>
</feature>
<dbReference type="InterPro" id="IPR036188">
    <property type="entry name" value="FAD/NAD-bd_sf"/>
</dbReference>
<keyword evidence="13" id="KW-1185">Reference proteome</keyword>
<dbReference type="SUPFAM" id="SSF51905">
    <property type="entry name" value="FAD/NAD(P)-binding domain"/>
    <property type="match status" value="1"/>
</dbReference>
<proteinExistence type="inferred from homology"/>
<evidence type="ECO:0000256" key="5">
    <source>
        <dbReference type="ARBA" id="ARBA00022827"/>
    </source>
</evidence>
<keyword evidence="5" id="KW-0274">FAD</keyword>
<dbReference type="PANTHER" id="PTHR43876:SF7">
    <property type="entry name" value="UBIQUINONE BIOSYNTHESIS MONOOXYGENASE COQ6, MITOCHONDRIAL"/>
    <property type="match status" value="1"/>
</dbReference>
<dbReference type="PROSITE" id="PS01304">
    <property type="entry name" value="UBIH"/>
    <property type="match status" value="1"/>
</dbReference>
<feature type="compositionally biased region" description="Basic and acidic residues" evidence="8">
    <location>
        <begin position="66"/>
        <end position="80"/>
    </location>
</feature>
<dbReference type="Pfam" id="PF01494">
    <property type="entry name" value="FAD_binding_3"/>
    <property type="match status" value="1"/>
</dbReference>
<dbReference type="InterPro" id="IPR051205">
    <property type="entry name" value="UbiH/COQ6_monooxygenase"/>
</dbReference>
<dbReference type="NCBIfam" id="TIGR01988">
    <property type="entry name" value="Ubi-OHases"/>
    <property type="match status" value="1"/>
</dbReference>
<evidence type="ECO:0000313" key="11">
    <source>
        <dbReference type="EMBL" id="PWD90206.1"/>
    </source>
</evidence>
<dbReference type="InterPro" id="IPR002938">
    <property type="entry name" value="FAD-bd"/>
</dbReference>
<accession>A0A2U2AQM4</accession>
<dbReference type="PRINTS" id="PR00420">
    <property type="entry name" value="RNGMNOXGNASE"/>
</dbReference>
<sequence length="508" mass="57050">MEQRKGQQPDQQLDQSLAQQGQTGQKGQQAQKGQKAAQKTRKAQKGQKPEQPAAQVSGNKPVATEQKAHKDQKDQKDSAEKPNQQDQQNQQGQKSVESSREKKRILISGAGPIGLSFALGLKESSLAITIVDQHPRPTIELLNEDTRMIALSYRSVKYLEKIDIWQALKPYATPIESVHVSEKGYATKVELFASEHHLQSFGALVPLGRLRLEMLSAIDQCPNIEYRDQTALRHYQLECANPANPADKSHREVARCQLLSTKRGESKMEKVEKVEEEIFDWVIAAEGMHSHLRQLSGIESFHSDYGQVAVIARAKFEHPHHNMAYERFTSDGPLALLPVGSHEMAVVLIADSTDKAHWQQASDLQFANEVIFRLGYDLGEIESVTERHVWDLTLMIPKSVCKPCLTLIGNSAHSLHPIAGQGLNLGFRDCELLLPYFESGNIPTLHDLERYQRARRKDVVKVVGATDFLVRSFGIDWPCAPQLRNIALRGINFLKPLKKRIARFGMGY</sequence>
<evidence type="ECO:0000256" key="6">
    <source>
        <dbReference type="ARBA" id="ARBA00023002"/>
    </source>
</evidence>
<comment type="cofactor">
    <cofactor evidence="1">
        <name>FAD</name>
        <dbReference type="ChEBI" id="CHEBI:57692"/>
    </cofactor>
</comment>
<feature type="domain" description="FAD-binding" evidence="9">
    <location>
        <begin position="105"/>
        <end position="431"/>
    </location>
</feature>
<evidence type="ECO:0000256" key="7">
    <source>
        <dbReference type="ARBA" id="ARBA00023033"/>
    </source>
</evidence>
<dbReference type="OrthoDB" id="9769565at2"/>
<comment type="similarity">
    <text evidence="3">Belongs to the UbiH/COQ6 family.</text>
</comment>